<evidence type="ECO:0000313" key="2">
    <source>
        <dbReference type="Proteomes" id="UP000308836"/>
    </source>
</evidence>
<protein>
    <submittedName>
        <fullName evidence="1">LysR family transcriptional regulator</fullName>
    </submittedName>
</protein>
<organism evidence="1 2">
    <name type="scientific">Dubosiella muris</name>
    <dbReference type="NCBI Taxonomy" id="3038133"/>
    <lineage>
        <taxon>Bacteria</taxon>
        <taxon>Bacillati</taxon>
        <taxon>Bacillota</taxon>
        <taxon>Erysipelotrichia</taxon>
        <taxon>Erysipelotrichales</taxon>
        <taxon>Erysipelotrichaceae</taxon>
        <taxon>Dubosiella</taxon>
    </lineage>
</organism>
<gene>
    <name evidence="1" type="ORF">E5336_01980</name>
</gene>
<evidence type="ECO:0000313" key="1">
    <source>
        <dbReference type="EMBL" id="TGY66878.1"/>
    </source>
</evidence>
<name>A0AC61RAQ4_9FIRM</name>
<keyword evidence="2" id="KW-1185">Reference proteome</keyword>
<comment type="caution">
    <text evidence="1">The sequence shown here is derived from an EMBL/GenBank/DDBJ whole genome shotgun (WGS) entry which is preliminary data.</text>
</comment>
<dbReference type="Proteomes" id="UP000308836">
    <property type="component" value="Unassembled WGS sequence"/>
</dbReference>
<dbReference type="EMBL" id="SRYG01000003">
    <property type="protein sequence ID" value="TGY66878.1"/>
    <property type="molecule type" value="Genomic_DNA"/>
</dbReference>
<reference evidence="1" key="1">
    <citation type="submission" date="2019-04" db="EMBL/GenBank/DDBJ databases">
        <title>Microbes associate with the intestines of laboratory mice.</title>
        <authorList>
            <person name="Navarre W."/>
            <person name="Wong E."/>
            <person name="Huang K."/>
            <person name="Tropini C."/>
            <person name="Ng K."/>
            <person name="Yu B."/>
        </authorList>
    </citation>
    <scope>NUCLEOTIDE SEQUENCE</scope>
    <source>
        <strain evidence="1">NM09_H32</strain>
    </source>
</reference>
<proteinExistence type="predicted"/>
<accession>A0AC61RAQ4</accession>
<sequence>MDIRVMRYFLAIAQEENLTKAANLIHISQPSLSKQMKELEMELGKTLFIRGNRKITLTEDGMYFRKRAQEIVDLTDKMLVDLEVQDYDLKGDIHIGCGETTGMKELIATMKKVHDEYPDIHFHIHSGNGLDIRESVEKGLYDFGLFVGKLDFSKMETYPLRYKNIWGLICRKDDPLASLPYITKEQVCELPLITSRQGMREQILHDWLGKEKKDLNIVATYNLFYNAGFMVEQKLGYALSIDGLQQSHEDLVFIPFEPKLEAPLFLVWKKYQAFSKAAQKFLEAFKAGEAGEEGQ</sequence>